<protein>
    <submittedName>
        <fullName evidence="1">Uncharacterized protein</fullName>
    </submittedName>
</protein>
<keyword evidence="2" id="KW-1185">Reference proteome</keyword>
<dbReference type="EMBL" id="LN719927">
    <property type="protein sequence ID" value="CEP08675.1"/>
    <property type="molecule type" value="Genomic_DNA"/>
</dbReference>
<organism evidence="1 2">
    <name type="scientific">Parasitella parasitica</name>
    <dbReference type="NCBI Taxonomy" id="35722"/>
    <lineage>
        <taxon>Eukaryota</taxon>
        <taxon>Fungi</taxon>
        <taxon>Fungi incertae sedis</taxon>
        <taxon>Mucoromycota</taxon>
        <taxon>Mucoromycotina</taxon>
        <taxon>Mucoromycetes</taxon>
        <taxon>Mucorales</taxon>
        <taxon>Mucorineae</taxon>
        <taxon>Mucoraceae</taxon>
        <taxon>Parasitella</taxon>
    </lineage>
</organism>
<sequence length="196" mass="22494">MDIYDANAAHSVTDDRASNGEEVITRIITDLFSYDDIKRRRIFDHYYFPHATFTSPILRTEGVHNIKQMFPWIKVPLPVTVVLEFKETDKDSGLLKIDMHQEHWTVEAILKAIPFVSFWYDHVVRTMVGKLLSATGEAVYTATETASLLVSRSKEIEEAKKRLESGEYTTIDEQDKKQEQVMMLRIKNCSSSSTAS</sequence>
<evidence type="ECO:0000313" key="2">
    <source>
        <dbReference type="Proteomes" id="UP000054107"/>
    </source>
</evidence>
<gene>
    <name evidence="1" type="primary">PARPA_02020.1 scaffold 2311</name>
</gene>
<dbReference type="OrthoDB" id="5580651at2759"/>
<proteinExistence type="predicted"/>
<evidence type="ECO:0000313" key="1">
    <source>
        <dbReference type="EMBL" id="CEP08675.1"/>
    </source>
</evidence>
<dbReference type="AlphaFoldDB" id="A0A0B7MZI5"/>
<accession>A0A0B7MZI5</accession>
<reference evidence="1 2" key="1">
    <citation type="submission" date="2014-09" db="EMBL/GenBank/DDBJ databases">
        <authorList>
            <person name="Ellenberger Sabrina"/>
        </authorList>
    </citation>
    <scope>NUCLEOTIDE SEQUENCE [LARGE SCALE GENOMIC DNA]</scope>
    <source>
        <strain evidence="1 2">CBS 412.66</strain>
    </source>
</reference>
<dbReference type="Proteomes" id="UP000054107">
    <property type="component" value="Unassembled WGS sequence"/>
</dbReference>
<name>A0A0B7MZI5_9FUNG</name>